<dbReference type="InterPro" id="IPR011625">
    <property type="entry name" value="A2M_N_BRD"/>
</dbReference>
<gene>
    <name evidence="5" type="ORF">HT99x_02065</name>
</gene>
<dbReference type="OrthoDB" id="9767116at2"/>
<dbReference type="STRING" id="295108.HT99x_02065"/>
<dbReference type="PIRSF" id="PIRSF038980">
    <property type="entry name" value="A2M_bac"/>
    <property type="match status" value="1"/>
</dbReference>
<dbReference type="InterPro" id="IPR021868">
    <property type="entry name" value="Alpha_2_Macroglob_MG3"/>
</dbReference>
<dbReference type="InterPro" id="IPR041246">
    <property type="entry name" value="Bact_MG10"/>
</dbReference>
<comment type="caution">
    <text evidence="5">The sequence shown here is derived from an EMBL/GenBank/DDBJ whole genome shotgun (WGS) entry which is preliminary data.</text>
</comment>
<dbReference type="PANTHER" id="PTHR40094">
    <property type="entry name" value="ALPHA-2-MACROGLOBULIN HOMOLOG"/>
    <property type="match status" value="1"/>
</dbReference>
<evidence type="ECO:0000259" key="3">
    <source>
        <dbReference type="SMART" id="SM01359"/>
    </source>
</evidence>
<dbReference type="InterPro" id="IPR047565">
    <property type="entry name" value="Alpha-macroglob_thiol-ester_cl"/>
</dbReference>
<dbReference type="Gene3D" id="1.50.10.20">
    <property type="match status" value="1"/>
</dbReference>
<dbReference type="InterPro" id="IPR001599">
    <property type="entry name" value="Macroglobln_a2"/>
</dbReference>
<dbReference type="Gene3D" id="2.60.40.1930">
    <property type="match status" value="1"/>
</dbReference>
<evidence type="ECO:0000256" key="2">
    <source>
        <dbReference type="ARBA" id="ARBA00022729"/>
    </source>
</evidence>
<name>A0A0Q9YJT8_9GAMM</name>
<dbReference type="PANTHER" id="PTHR40094:SF1">
    <property type="entry name" value="UBIQUITIN DOMAIN-CONTAINING PROTEIN"/>
    <property type="match status" value="1"/>
</dbReference>
<dbReference type="Pfam" id="PF17962">
    <property type="entry name" value="bMG6"/>
    <property type="match status" value="1"/>
</dbReference>
<feature type="domain" description="Alpha-2-macroglobulin" evidence="4">
    <location>
        <begin position="1083"/>
        <end position="1171"/>
    </location>
</feature>
<dbReference type="Pfam" id="PF00207">
    <property type="entry name" value="A2M"/>
    <property type="match status" value="1"/>
</dbReference>
<evidence type="ECO:0000259" key="4">
    <source>
        <dbReference type="SMART" id="SM01360"/>
    </source>
</evidence>
<dbReference type="InterPro" id="IPR002890">
    <property type="entry name" value="MG2"/>
</dbReference>
<dbReference type="Pfam" id="PF01835">
    <property type="entry name" value="MG2"/>
    <property type="match status" value="1"/>
</dbReference>
<dbReference type="InterPro" id="IPR008930">
    <property type="entry name" value="Terpenoid_cyclase/PrenylTrfase"/>
</dbReference>
<dbReference type="Pfam" id="PF21142">
    <property type="entry name" value="A2M_bMG2"/>
    <property type="match status" value="1"/>
</dbReference>
<dbReference type="PATRIC" id="fig|1590043.3.peg.2107"/>
<accession>A0A0Q9YJT8</accession>
<dbReference type="InterPro" id="IPR049120">
    <property type="entry name" value="A2M_bMG2"/>
</dbReference>
<feature type="domain" description="Alpha-2-macroglobulin bait region" evidence="3">
    <location>
        <begin position="872"/>
        <end position="1018"/>
    </location>
</feature>
<sequence length="1721" mass="192140">MHIRFIPKIFILLGLLVCFNRGLLADEPPATHPLLSAQLTKLADDYYRDNIKANTSAAKTTLERVERKVHAKQAFDSQDWYGSRYGFVRVLADSDKDFQAWYLLCKTLIALQEYDSYQNYDDALQAALSKAYQNATSTLDKAAVDWLASQTKFAFKELREAALKLASQNDIESHVNKLISNYPQEFAPYHLDIPQRTDVASACISWTASLVKTRHFHYEEFISLEPKVKDLGVIAKGKQLCLEGLTFGQNYQLTFKNGFPSEAGTKLTQAQSLGIYVPHRKAAIRFREKGYILASGAPQVIPFVAVNVAQVKVKVIHIPERNIQSVENIWFNNQITRWDSDRLQNEQGQVVWEGTYRFPIETDKTAISGLPIDAMMGRKLQPGVYVIEARMNEESYDENEFASQALVISDIGMSSYLGPDGLHVFTRSLSTAKVFPGASIHLIARNNRELAKTPTDQKGQATFSAQLLNGKGGNRPAFLTASIEGKQFTLLSLKNEAFDLSDRGVDGRAPAGPVEAYLYTERGIYRPGETVHHLCLLRDNKGQAITKLPITLKIMRPDGVITQESVLQDAGNGSYALDYTINSAAQTGVWTAAIYTDPKANELSRTSFEVNDFVPPRIEVKTSSSVPSIAPHQSNSLAVQATYYFGPPGANLKVTSESQLTIMQSPFAKWKDYQFGLIEEQWTQQRFKHLDTQTDEQGKAAITTKIDLEPETTHPLQLETTATVYEVGGRGQSSKNITAFWHQPYLIGIAEQFKDNIANSNSDASFNIIAVNQQGELQSTGKLRYTLYEEQHDYVWFRSGVNWQYEVITRDQVLASGTLQLEGKSPTPFKVPVKYGSYRLEILDEKSGVASSVRFAAGWFYSADAPDRPDMLEMAFSEEPSASESKASVFIKSPFAGDIFLAWAGDSFKPVYTGKIGTDGLKISVPVNKTLNSVSGDYLIATVYRPGDEQTSQLPKRAIGVAWFENPQTSKKHQIKLILEHPEVSNGAKTVEVVVKPEKPQQQLQVAVALVDEGTLSLTEFESPNPFEYFFSQKRLAYELRDSYGYLINPYGAKPGSFEVGGGESVLNGALTRLPARTYKVVSLFSGIVAAKDKQPIRIPFDIPEYSGKLRVMAVAWNENGVGQAQSYITVRDDIDVYLSLPRFIAPQDTATVPLILKNISGPEGEYQVTLRSDKQESIQKVTLKKGEELRLPFTLQYNDNGIKKVEVLLKGPQNFQYKRQWELDARPTTQPISLQQYGKIDPKSTLTLTSDLLDNFRENSQVVLSIGSLPELGSAQLIQDLLKYPYHCLEQTTSRLLATLYSDKVTDESLQKGFNQLTTLQKIDGSFSLWGQNGYTEPWLTLYAADMLYIAQEKGFTVPQALTLNLKRWTSEAVQRNIGEPADVGIIAFAHYLQAKQSQGSLRSLRFFTDNQAKSIKDKDDLAFIAAAFAHYGDAQNATLWFDKAIQAPASDSREYYVGFGSALRDEAILVALMAETTHDSVKILPLAKQLVDKASLSPYLSTQEKAWLIRADAALKDSRKAYHLVVNGNEISGLAPTEHVFSDSELKKSPVIENKGDLPVYYARALVGEPKDVTKLAQGGFELQKSVYTLDGQTVDLANLKSGELYVVQIKGRRLNNQLHHILLVDRLPAGLEIEKATLSAEESLSWLDTRTRTSRQEGRDDRFVAAFEFASQNEFSIAYMVRAVTPGNFTYPASFIEAMYQPRFFVYTQEQKLQVHSD</sequence>
<dbReference type="Pfam" id="PF17973">
    <property type="entry name" value="bMG10"/>
    <property type="match status" value="1"/>
</dbReference>
<dbReference type="SMART" id="SM01359">
    <property type="entry name" value="A2M_N_2"/>
    <property type="match status" value="1"/>
</dbReference>
<organism evidence="5">
    <name type="scientific">Candidatus Berkiella aquae</name>
    <dbReference type="NCBI Taxonomy" id="295108"/>
    <lineage>
        <taxon>Bacteria</taxon>
        <taxon>Pseudomonadati</taxon>
        <taxon>Pseudomonadota</taxon>
        <taxon>Gammaproteobacteria</taxon>
        <taxon>Candidatus Berkiellales</taxon>
        <taxon>Candidatus Berkiellaceae</taxon>
        <taxon>Candidatus Berkiella</taxon>
    </lineage>
</organism>
<dbReference type="EMBL" id="LKAJ01000008">
    <property type="protein sequence ID" value="KRG20848.1"/>
    <property type="molecule type" value="Genomic_DNA"/>
</dbReference>
<dbReference type="GO" id="GO:0004866">
    <property type="term" value="F:endopeptidase inhibitor activity"/>
    <property type="evidence" value="ECO:0007669"/>
    <property type="project" value="InterPro"/>
</dbReference>
<dbReference type="SMART" id="SM01360">
    <property type="entry name" value="A2M"/>
    <property type="match status" value="1"/>
</dbReference>
<proteinExistence type="inferred from homology"/>
<evidence type="ECO:0000256" key="1">
    <source>
        <dbReference type="ARBA" id="ARBA00010556"/>
    </source>
</evidence>
<comment type="similarity">
    <text evidence="1">Belongs to the protease inhibitor I39 (alpha-2-macroglobulin) family. Bacterial alpha-2-macroglobulin subfamily.</text>
</comment>
<dbReference type="InterPro" id="IPR026284">
    <property type="entry name" value="A2MG_proteobact"/>
</dbReference>
<dbReference type="InterPro" id="IPR041462">
    <property type="entry name" value="Bact_A2M_MG6"/>
</dbReference>
<dbReference type="InterPro" id="IPR051802">
    <property type="entry name" value="YfhM-like"/>
</dbReference>
<dbReference type="SMART" id="SM01419">
    <property type="entry name" value="Thiol-ester_cl"/>
    <property type="match status" value="1"/>
</dbReference>
<dbReference type="Pfam" id="PF17972">
    <property type="entry name" value="bMG5"/>
    <property type="match status" value="1"/>
</dbReference>
<protein>
    <submittedName>
        <fullName evidence="5">MG2 domain protein</fullName>
    </submittedName>
</protein>
<dbReference type="InterPro" id="IPR041203">
    <property type="entry name" value="Bact_A2M_MG5"/>
</dbReference>
<reference evidence="5" key="1">
    <citation type="submission" date="2015-09" db="EMBL/GenBank/DDBJ databases">
        <title>Draft Genome Sequences of Two Novel Amoeba-resistant Intranuclear Bacteria, Candidatus Berkiella cookevillensis and Candidatus Berkiella aquae.</title>
        <authorList>
            <person name="Mehari Y.T."/>
            <person name="Arivett B.A."/>
            <person name="Farone A.L."/>
            <person name="Gunderson J.H."/>
            <person name="Farone M.B."/>
        </authorList>
    </citation>
    <scope>NUCLEOTIDE SEQUENCE [LARGE SCALE GENOMIC DNA]</scope>
    <source>
        <strain evidence="5">HT99</strain>
    </source>
</reference>
<evidence type="ECO:0000313" key="5">
    <source>
        <dbReference type="EMBL" id="KRG20848.1"/>
    </source>
</evidence>
<dbReference type="Pfam" id="PF11974">
    <property type="entry name" value="bMG3"/>
    <property type="match status" value="1"/>
</dbReference>
<dbReference type="CDD" id="cd02891">
    <property type="entry name" value="A2M_like"/>
    <property type="match status" value="1"/>
</dbReference>
<keyword evidence="2" id="KW-0732">Signal</keyword>
<dbReference type="SUPFAM" id="SSF48239">
    <property type="entry name" value="Terpenoid cyclases/Protein prenyltransferases"/>
    <property type="match status" value="1"/>
</dbReference>